<evidence type="ECO:0000256" key="2">
    <source>
        <dbReference type="ARBA" id="ARBA00023043"/>
    </source>
</evidence>
<proteinExistence type="predicted"/>
<organism evidence="4 5">
    <name type="scientific">Phytophthora sojae (strain P6497)</name>
    <name type="common">Soybean stem and root rot agent</name>
    <name type="synonym">Phytophthora megasperma f. sp. glycines</name>
    <dbReference type="NCBI Taxonomy" id="1094619"/>
    <lineage>
        <taxon>Eukaryota</taxon>
        <taxon>Sar</taxon>
        <taxon>Stramenopiles</taxon>
        <taxon>Oomycota</taxon>
        <taxon>Peronosporomycetes</taxon>
        <taxon>Peronosporales</taxon>
        <taxon>Peronosporaceae</taxon>
        <taxon>Phytophthora</taxon>
    </lineage>
</organism>
<dbReference type="Gene3D" id="1.25.40.20">
    <property type="entry name" value="Ankyrin repeat-containing domain"/>
    <property type="match status" value="1"/>
</dbReference>
<dbReference type="AlphaFoldDB" id="G4Z1V5"/>
<gene>
    <name evidence="4" type="ORF">PHYSODRAFT_434056</name>
</gene>
<evidence type="ECO:0000256" key="3">
    <source>
        <dbReference type="PROSITE-ProRule" id="PRU00023"/>
    </source>
</evidence>
<dbReference type="InterPro" id="IPR050889">
    <property type="entry name" value="Dendritic_Spine_Reg/Scaffold"/>
</dbReference>
<name>G4Z1V5_PHYSP</name>
<dbReference type="EMBL" id="JH159153">
    <property type="protein sequence ID" value="EGZ19953.1"/>
    <property type="molecule type" value="Genomic_DNA"/>
</dbReference>
<dbReference type="STRING" id="1094619.G4Z1V5"/>
<evidence type="ECO:0000256" key="1">
    <source>
        <dbReference type="ARBA" id="ARBA00022737"/>
    </source>
</evidence>
<dbReference type="RefSeq" id="XP_009522670.1">
    <property type="nucleotide sequence ID" value="XM_009524375.1"/>
</dbReference>
<dbReference type="PROSITE" id="PS50297">
    <property type="entry name" value="ANK_REP_REGION"/>
    <property type="match status" value="2"/>
</dbReference>
<accession>G4Z1V5</accession>
<feature type="non-terminal residue" evidence="4">
    <location>
        <position position="1"/>
    </location>
</feature>
<keyword evidence="1" id="KW-0677">Repeat</keyword>
<reference evidence="4 5" key="1">
    <citation type="journal article" date="2006" name="Science">
        <title>Phytophthora genome sequences uncover evolutionary origins and mechanisms of pathogenesis.</title>
        <authorList>
            <person name="Tyler B.M."/>
            <person name="Tripathy S."/>
            <person name="Zhang X."/>
            <person name="Dehal P."/>
            <person name="Jiang R.H."/>
            <person name="Aerts A."/>
            <person name="Arredondo F.D."/>
            <person name="Baxter L."/>
            <person name="Bensasson D."/>
            <person name="Beynon J.L."/>
            <person name="Chapman J."/>
            <person name="Damasceno C.M."/>
            <person name="Dorrance A.E."/>
            <person name="Dou D."/>
            <person name="Dickerman A.W."/>
            <person name="Dubchak I.L."/>
            <person name="Garbelotto M."/>
            <person name="Gijzen M."/>
            <person name="Gordon S.G."/>
            <person name="Govers F."/>
            <person name="Grunwald N.J."/>
            <person name="Huang W."/>
            <person name="Ivors K.L."/>
            <person name="Jones R.W."/>
            <person name="Kamoun S."/>
            <person name="Krampis K."/>
            <person name="Lamour K.H."/>
            <person name="Lee M.K."/>
            <person name="McDonald W.H."/>
            <person name="Medina M."/>
            <person name="Meijer H.J."/>
            <person name="Nordberg E.K."/>
            <person name="Maclean D.J."/>
            <person name="Ospina-Giraldo M.D."/>
            <person name="Morris P.F."/>
            <person name="Phuntumart V."/>
            <person name="Putnam N.H."/>
            <person name="Rash S."/>
            <person name="Rose J.K."/>
            <person name="Sakihama Y."/>
            <person name="Salamov A.A."/>
            <person name="Savidor A."/>
            <person name="Scheuring C.F."/>
            <person name="Smith B.M."/>
            <person name="Sobral B.W."/>
            <person name="Terry A."/>
            <person name="Torto-Alalibo T.A."/>
            <person name="Win J."/>
            <person name="Xu Z."/>
            <person name="Zhang H."/>
            <person name="Grigoriev I.V."/>
            <person name="Rokhsar D.S."/>
            <person name="Boore J.L."/>
        </authorList>
    </citation>
    <scope>NUCLEOTIDE SEQUENCE [LARGE SCALE GENOMIC DNA]</scope>
    <source>
        <strain evidence="4 5">P6497</strain>
    </source>
</reference>
<feature type="repeat" description="ANK" evidence="3">
    <location>
        <begin position="1"/>
        <end position="30"/>
    </location>
</feature>
<evidence type="ECO:0000313" key="5">
    <source>
        <dbReference type="Proteomes" id="UP000002640"/>
    </source>
</evidence>
<keyword evidence="5" id="KW-1185">Reference proteome</keyword>
<dbReference type="PROSITE" id="PS50088">
    <property type="entry name" value="ANK_REPEAT"/>
    <property type="match status" value="2"/>
</dbReference>
<sequence length="88" mass="9286">TPVMEACAHGHVDVVRCLLDAGGSTSDVDFAGRTALMRAADGGHEGIVAILLEKGGDVDIDFPDKRRWTALHCSVAADRLGVIKLLCK</sequence>
<dbReference type="InParanoid" id="G4Z1V5"/>
<dbReference type="SUPFAM" id="SSF48403">
    <property type="entry name" value="Ankyrin repeat"/>
    <property type="match status" value="1"/>
</dbReference>
<dbReference type="SMART" id="SM00248">
    <property type="entry name" value="ANK"/>
    <property type="match status" value="2"/>
</dbReference>
<dbReference type="PANTHER" id="PTHR24166:SF48">
    <property type="entry name" value="PROTEIN VAPYRIN"/>
    <property type="match status" value="1"/>
</dbReference>
<protein>
    <submittedName>
        <fullName evidence="4">Uncharacterized protein</fullName>
    </submittedName>
</protein>
<dbReference type="GeneID" id="20652408"/>
<keyword evidence="2 3" id="KW-0040">ANK repeat</keyword>
<dbReference type="KEGG" id="psoj:PHYSODRAFT_434056"/>
<dbReference type="Proteomes" id="UP000002640">
    <property type="component" value="Unassembled WGS sequence"/>
</dbReference>
<feature type="repeat" description="ANK" evidence="3">
    <location>
        <begin position="31"/>
        <end position="60"/>
    </location>
</feature>
<dbReference type="InterPro" id="IPR036770">
    <property type="entry name" value="Ankyrin_rpt-contain_sf"/>
</dbReference>
<evidence type="ECO:0000313" key="4">
    <source>
        <dbReference type="EMBL" id="EGZ19953.1"/>
    </source>
</evidence>
<dbReference type="SMR" id="G4Z1V5"/>
<feature type="non-terminal residue" evidence="4">
    <location>
        <position position="88"/>
    </location>
</feature>
<dbReference type="Pfam" id="PF12796">
    <property type="entry name" value="Ank_2"/>
    <property type="match status" value="1"/>
</dbReference>
<dbReference type="InterPro" id="IPR002110">
    <property type="entry name" value="Ankyrin_rpt"/>
</dbReference>
<dbReference type="PANTHER" id="PTHR24166">
    <property type="entry name" value="ROLLING PEBBLES, ISOFORM B"/>
    <property type="match status" value="1"/>
</dbReference>